<evidence type="ECO:0000313" key="3">
    <source>
        <dbReference type="Proteomes" id="UP000838878"/>
    </source>
</evidence>
<keyword evidence="3" id="KW-1185">Reference proteome</keyword>
<evidence type="ECO:0000313" key="2">
    <source>
        <dbReference type="EMBL" id="CAH0726841.1"/>
    </source>
</evidence>
<dbReference type="EMBL" id="OV170226">
    <property type="protein sequence ID" value="CAH0726841.1"/>
    <property type="molecule type" value="Genomic_DNA"/>
</dbReference>
<organism evidence="2 3">
    <name type="scientific">Brenthis ino</name>
    <name type="common">lesser marbled fritillary</name>
    <dbReference type="NCBI Taxonomy" id="405034"/>
    <lineage>
        <taxon>Eukaryota</taxon>
        <taxon>Metazoa</taxon>
        <taxon>Ecdysozoa</taxon>
        <taxon>Arthropoda</taxon>
        <taxon>Hexapoda</taxon>
        <taxon>Insecta</taxon>
        <taxon>Pterygota</taxon>
        <taxon>Neoptera</taxon>
        <taxon>Endopterygota</taxon>
        <taxon>Lepidoptera</taxon>
        <taxon>Glossata</taxon>
        <taxon>Ditrysia</taxon>
        <taxon>Papilionoidea</taxon>
        <taxon>Nymphalidae</taxon>
        <taxon>Heliconiinae</taxon>
        <taxon>Argynnini</taxon>
        <taxon>Brenthis</taxon>
    </lineage>
</organism>
<dbReference type="OrthoDB" id="7416548at2759"/>
<feature type="transmembrane region" description="Helical" evidence="1">
    <location>
        <begin position="44"/>
        <end position="65"/>
    </location>
</feature>
<dbReference type="Proteomes" id="UP000838878">
    <property type="component" value="Chromosome 6"/>
</dbReference>
<protein>
    <submittedName>
        <fullName evidence="2">Uncharacterized protein</fullName>
    </submittedName>
</protein>
<keyword evidence="1" id="KW-0472">Membrane</keyword>
<reference evidence="2" key="1">
    <citation type="submission" date="2021-12" db="EMBL/GenBank/DDBJ databases">
        <authorList>
            <person name="Martin H S."/>
        </authorList>
    </citation>
    <scope>NUCLEOTIDE SEQUENCE</scope>
</reference>
<dbReference type="AlphaFoldDB" id="A0A8J9YI58"/>
<proteinExistence type="predicted"/>
<name>A0A8J9YI58_9NEOP</name>
<gene>
    <name evidence="2" type="ORF">BINO364_LOCUS12259</name>
</gene>
<accession>A0A8J9YI58</accession>
<evidence type="ECO:0000256" key="1">
    <source>
        <dbReference type="SAM" id="Phobius"/>
    </source>
</evidence>
<keyword evidence="1" id="KW-0812">Transmembrane</keyword>
<keyword evidence="1" id="KW-1133">Transmembrane helix</keyword>
<sequence length="209" mass="24148">MNYVRVSIVSGGRWLTDSGRRNRSPANSSATDVDVAAPYFTMDYLIPTLLLTFLSWVSAFEPLAVMMQRRRNAYPIYASDFMEEYEPYAVAAFPIHAPVPILQVFSPSAYAGKFRKPTKRPQNNRDLHAFPSTIEQNFEPYTYNHIYEDHPKYPKRESYNNEASPVIVYARPNRNGGYTYRKPAPTPVPNSQKEKEPVIIRIHKYKIIH</sequence>
<feature type="non-terminal residue" evidence="2">
    <location>
        <position position="209"/>
    </location>
</feature>